<sequence length="191" mass="21247">MLDFPYNTPPQPGEVITVRPGLLWARLSLPFRLDHVNVYFIEDENGWIIVDTGIDNRTCRGQWQDLLNGPLKGVRFGGLLVTHHHPDHIGLAGWLCDTLGIPLLTGRTTFLSAMNFYNSPEILAATAYSRFYASHGMPPRSPHWSVHRARNTCACCPNHPLPIGNCLTAMCCILAGGGFRFWRVAGIARNP</sequence>
<reference evidence="3" key="1">
    <citation type="journal article" date="2019" name="Int. J. Syst. Evol. Microbiol.">
        <title>The Global Catalogue of Microorganisms (GCM) 10K type strain sequencing project: providing services to taxonomists for standard genome sequencing and annotation.</title>
        <authorList>
            <consortium name="The Broad Institute Genomics Platform"/>
            <consortium name="The Broad Institute Genome Sequencing Center for Infectious Disease"/>
            <person name="Wu L."/>
            <person name="Ma J."/>
        </authorList>
    </citation>
    <scope>NUCLEOTIDE SEQUENCE [LARGE SCALE GENOMIC DNA]</scope>
    <source>
        <strain evidence="3">CCUG 66188</strain>
    </source>
</reference>
<comment type="caution">
    <text evidence="2">The sequence shown here is derived from an EMBL/GenBank/DDBJ whole genome shotgun (WGS) entry which is preliminary data.</text>
</comment>
<dbReference type="Pfam" id="PF00753">
    <property type="entry name" value="Lactamase_B"/>
    <property type="match status" value="1"/>
</dbReference>
<dbReference type="Gene3D" id="3.60.15.10">
    <property type="entry name" value="Ribonuclease Z/Hydroxyacylglutathione hydrolase-like"/>
    <property type="match status" value="1"/>
</dbReference>
<evidence type="ECO:0000313" key="3">
    <source>
        <dbReference type="Proteomes" id="UP001596353"/>
    </source>
</evidence>
<protein>
    <submittedName>
        <fullName evidence="2">MBL fold metallo-hydrolase</fullName>
    </submittedName>
</protein>
<keyword evidence="3" id="KW-1185">Reference proteome</keyword>
<dbReference type="InterPro" id="IPR036866">
    <property type="entry name" value="RibonucZ/Hydroxyglut_hydro"/>
</dbReference>
<evidence type="ECO:0000259" key="1">
    <source>
        <dbReference type="Pfam" id="PF00753"/>
    </source>
</evidence>
<feature type="domain" description="Metallo-beta-lactamase" evidence="1">
    <location>
        <begin position="34"/>
        <end position="116"/>
    </location>
</feature>
<dbReference type="Proteomes" id="UP001596353">
    <property type="component" value="Unassembled WGS sequence"/>
</dbReference>
<evidence type="ECO:0000313" key="2">
    <source>
        <dbReference type="EMBL" id="MFC6761484.1"/>
    </source>
</evidence>
<accession>A0ABW2B7C5</accession>
<dbReference type="InterPro" id="IPR001279">
    <property type="entry name" value="Metallo-B-lactamas"/>
</dbReference>
<dbReference type="EMBL" id="JBHSWG010000003">
    <property type="protein sequence ID" value="MFC6761484.1"/>
    <property type="molecule type" value="Genomic_DNA"/>
</dbReference>
<proteinExistence type="predicted"/>
<organism evidence="2 3">
    <name type="scientific">Sulfitobacter porphyrae</name>
    <dbReference type="NCBI Taxonomy" id="1246864"/>
    <lineage>
        <taxon>Bacteria</taxon>
        <taxon>Pseudomonadati</taxon>
        <taxon>Pseudomonadota</taxon>
        <taxon>Alphaproteobacteria</taxon>
        <taxon>Rhodobacterales</taxon>
        <taxon>Roseobacteraceae</taxon>
        <taxon>Sulfitobacter</taxon>
    </lineage>
</organism>
<dbReference type="SUPFAM" id="SSF56281">
    <property type="entry name" value="Metallo-hydrolase/oxidoreductase"/>
    <property type="match status" value="1"/>
</dbReference>
<name>A0ABW2B7C5_9RHOB</name>
<gene>
    <name evidence="2" type="ORF">ACFQFQ_21775</name>
</gene>